<keyword evidence="2" id="KW-1185">Reference proteome</keyword>
<evidence type="ECO:0000313" key="2">
    <source>
        <dbReference type="Proteomes" id="UP001163321"/>
    </source>
</evidence>
<comment type="caution">
    <text evidence="1">The sequence shown here is derived from an EMBL/GenBank/DDBJ whole genome shotgun (WGS) entry which is preliminary data.</text>
</comment>
<reference evidence="1 2" key="1">
    <citation type="journal article" date="2022" name="bioRxiv">
        <title>The genome of the oomycete Peronosclerospora sorghi, a cosmopolitan pathogen of maize and sorghum, is inflated with dispersed pseudogenes.</title>
        <authorList>
            <person name="Fletcher K."/>
            <person name="Martin F."/>
            <person name="Isakeit T."/>
            <person name="Cavanaugh K."/>
            <person name="Magill C."/>
            <person name="Michelmore R."/>
        </authorList>
    </citation>
    <scope>NUCLEOTIDE SEQUENCE [LARGE SCALE GENOMIC DNA]</scope>
    <source>
        <strain evidence="1">P6</strain>
    </source>
</reference>
<protein>
    <submittedName>
        <fullName evidence="1">Uncharacterized protein</fullName>
    </submittedName>
</protein>
<accession>A0ACC0WT93</accession>
<dbReference type="Proteomes" id="UP001163321">
    <property type="component" value="Chromosome 1"/>
</dbReference>
<proteinExistence type="predicted"/>
<gene>
    <name evidence="1" type="ORF">PsorP6_000418</name>
</gene>
<evidence type="ECO:0000313" key="1">
    <source>
        <dbReference type="EMBL" id="KAI9921181.1"/>
    </source>
</evidence>
<dbReference type="EMBL" id="CM047580">
    <property type="protein sequence ID" value="KAI9921181.1"/>
    <property type="molecule type" value="Genomic_DNA"/>
</dbReference>
<sequence length="92" mass="10246">MCAHLHLFLKPVLELQVSAIIRSSYTAFSTAPWFSAILANDIGEGGNFDDDSERTCFFFRFWGGLTVETVESITLRLAFVAVSSVWFCSSRG</sequence>
<name>A0ACC0WT93_9STRA</name>
<organism evidence="1 2">
    <name type="scientific">Peronosclerospora sorghi</name>
    <dbReference type="NCBI Taxonomy" id="230839"/>
    <lineage>
        <taxon>Eukaryota</taxon>
        <taxon>Sar</taxon>
        <taxon>Stramenopiles</taxon>
        <taxon>Oomycota</taxon>
        <taxon>Peronosporomycetes</taxon>
        <taxon>Peronosporales</taxon>
        <taxon>Peronosporaceae</taxon>
        <taxon>Peronosclerospora</taxon>
    </lineage>
</organism>